<dbReference type="Proteomes" id="UP000620104">
    <property type="component" value="Unassembled WGS sequence"/>
</dbReference>
<organism evidence="1 2">
    <name type="scientific">Naganishia liquefaciens</name>
    <dbReference type="NCBI Taxonomy" id="104408"/>
    <lineage>
        <taxon>Eukaryota</taxon>
        <taxon>Fungi</taxon>
        <taxon>Dikarya</taxon>
        <taxon>Basidiomycota</taxon>
        <taxon>Agaricomycotina</taxon>
        <taxon>Tremellomycetes</taxon>
        <taxon>Filobasidiales</taxon>
        <taxon>Filobasidiaceae</taxon>
        <taxon>Naganishia</taxon>
    </lineage>
</organism>
<evidence type="ECO:0000313" key="1">
    <source>
        <dbReference type="EMBL" id="GHJ83963.1"/>
    </source>
</evidence>
<protein>
    <recommendedName>
        <fullName evidence="3">Metaxin glutathione S-transferase domain-containing protein</fullName>
    </recommendedName>
</protein>
<evidence type="ECO:0000313" key="2">
    <source>
        <dbReference type="Proteomes" id="UP000620104"/>
    </source>
</evidence>
<reference evidence="1" key="1">
    <citation type="submission" date="2020-07" db="EMBL/GenBank/DDBJ databases">
        <title>Draft Genome Sequence of a Deep-Sea Yeast, Naganishia (Cryptococcus) liquefaciens strain N6.</title>
        <authorList>
            <person name="Han Y.W."/>
            <person name="Kajitani R."/>
            <person name="Morimoto H."/>
            <person name="Parhat M."/>
            <person name="Tsubouchi H."/>
            <person name="Bakenova O."/>
            <person name="Ogata M."/>
            <person name="Argunhan B."/>
            <person name="Aoki R."/>
            <person name="Kajiwara S."/>
            <person name="Itoh T."/>
            <person name="Iwasaki H."/>
        </authorList>
    </citation>
    <scope>NUCLEOTIDE SEQUENCE</scope>
    <source>
        <strain evidence="1">N6</strain>
    </source>
</reference>
<comment type="caution">
    <text evidence="1">The sequence shown here is derived from an EMBL/GenBank/DDBJ whole genome shotgun (WGS) entry which is preliminary data.</text>
</comment>
<keyword evidence="2" id="KW-1185">Reference proteome</keyword>
<name>A0A8H3YC97_9TREE</name>
<dbReference type="EMBL" id="BLZA01000005">
    <property type="protein sequence ID" value="GHJ83963.1"/>
    <property type="molecule type" value="Genomic_DNA"/>
</dbReference>
<dbReference type="AlphaFoldDB" id="A0A8H3YC97"/>
<accession>A0A8H3YC97</accession>
<gene>
    <name evidence="1" type="ORF">NliqN6_0365</name>
</gene>
<evidence type="ECO:0008006" key="3">
    <source>
        <dbReference type="Google" id="ProtNLM"/>
    </source>
</evidence>
<proteinExistence type="predicted"/>
<dbReference type="OrthoDB" id="198787at2759"/>
<sequence>MPSTTSSWVPQPILSLYSKFPLVVLPQDVPPSGSLNPTKPVLWVSPSHAEDPFGWASSDPACLRVQLLFLLRGVDVAFRPWINRDAAPEGTLPALHLPSNELLAASEIRQWLDREYPLPSDVKELNGMPNQDAHTTALAYSHLVLQKIYPAYVAATAPASTSIHLPWPLNTFAFGSIEDLSPAKQPAKGGSTSLDGIHIPAALYALIPDRVLYTLNAGTRGVSASETKRALKEGIEGISALGEFCRQHVDATSGGWFLNAVRPSPLDALIASHVHLLLQLDPSSHLRRAAENEPELCQYVDRVMRYASDRSSRTD</sequence>